<dbReference type="Pfam" id="PF00893">
    <property type="entry name" value="Multi_Drug_Res"/>
    <property type="match status" value="1"/>
</dbReference>
<keyword evidence="2" id="KW-0813">Transport</keyword>
<comment type="similarity">
    <text evidence="7">Belongs to the drug/metabolite transporter (DMT) superfamily. Small multidrug resistance (SMR) (TC 2.A.7.1) family.</text>
</comment>
<comment type="caution">
    <text evidence="9">The sequence shown here is derived from an EMBL/GenBank/DDBJ whole genome shotgun (WGS) entry which is preliminary data.</text>
</comment>
<keyword evidence="10" id="KW-1185">Reference proteome</keyword>
<dbReference type="InterPro" id="IPR045324">
    <property type="entry name" value="Small_multidrug_res"/>
</dbReference>
<dbReference type="AlphaFoldDB" id="A0A549YGE6"/>
<evidence type="ECO:0000256" key="5">
    <source>
        <dbReference type="ARBA" id="ARBA00022989"/>
    </source>
</evidence>
<name>A0A549YGE6_9BACI</name>
<dbReference type="GO" id="GO:0005886">
    <property type="term" value="C:plasma membrane"/>
    <property type="evidence" value="ECO:0007669"/>
    <property type="project" value="UniProtKB-SubCell"/>
</dbReference>
<evidence type="ECO:0000256" key="8">
    <source>
        <dbReference type="SAM" id="Phobius"/>
    </source>
</evidence>
<evidence type="ECO:0000256" key="6">
    <source>
        <dbReference type="ARBA" id="ARBA00023136"/>
    </source>
</evidence>
<feature type="transmembrane region" description="Helical" evidence="8">
    <location>
        <begin position="57"/>
        <end position="78"/>
    </location>
</feature>
<dbReference type="PANTHER" id="PTHR30561:SF0">
    <property type="entry name" value="GUANIDINIUM EXPORTER"/>
    <property type="match status" value="1"/>
</dbReference>
<proteinExistence type="inferred from homology"/>
<feature type="transmembrane region" description="Helical" evidence="8">
    <location>
        <begin position="32"/>
        <end position="50"/>
    </location>
</feature>
<reference evidence="9 10" key="1">
    <citation type="submission" date="2019-07" db="EMBL/GenBank/DDBJ databases">
        <title>Genomic analysis of Lentibacillus sp. NKC851-2.</title>
        <authorList>
            <person name="Oh Y.J."/>
        </authorList>
    </citation>
    <scope>NUCLEOTIDE SEQUENCE [LARGE SCALE GENOMIC DNA]</scope>
    <source>
        <strain evidence="9 10">NKC851-2</strain>
    </source>
</reference>
<dbReference type="EMBL" id="VJMZ01000001">
    <property type="protein sequence ID" value="TRM10928.1"/>
    <property type="molecule type" value="Genomic_DNA"/>
</dbReference>
<dbReference type="PANTHER" id="PTHR30561">
    <property type="entry name" value="SMR FAMILY PROTON-DEPENDENT DRUG EFFLUX TRANSPORTER SUGE"/>
    <property type="match status" value="1"/>
</dbReference>
<evidence type="ECO:0000313" key="9">
    <source>
        <dbReference type="EMBL" id="TRM10928.1"/>
    </source>
</evidence>
<sequence length="104" mass="11053">MGWLFILVASVFEIIGVIGLQFASQNRSVRNVLMYIGGFVGSVAMLNLSFSYLQVTIAYAVWVGIGTAGAVLLSIFFFGESGNWSRICSLAVIIVGVVGLKAVS</sequence>
<evidence type="ECO:0000256" key="1">
    <source>
        <dbReference type="ARBA" id="ARBA00004651"/>
    </source>
</evidence>
<evidence type="ECO:0000256" key="7">
    <source>
        <dbReference type="RuleBase" id="RU003942"/>
    </source>
</evidence>
<protein>
    <submittedName>
        <fullName evidence="9">QacE family quaternary ammonium compound efflux SMR transporter</fullName>
    </submittedName>
</protein>
<dbReference type="Gene3D" id="1.10.3730.20">
    <property type="match status" value="1"/>
</dbReference>
<evidence type="ECO:0000313" key="10">
    <source>
        <dbReference type="Proteomes" id="UP000319280"/>
    </source>
</evidence>
<keyword evidence="4 7" id="KW-0812">Transmembrane</keyword>
<dbReference type="Proteomes" id="UP000319280">
    <property type="component" value="Unassembled WGS sequence"/>
</dbReference>
<keyword evidence="6 8" id="KW-0472">Membrane</keyword>
<evidence type="ECO:0000256" key="3">
    <source>
        <dbReference type="ARBA" id="ARBA00022475"/>
    </source>
</evidence>
<keyword evidence="5 8" id="KW-1133">Transmembrane helix</keyword>
<dbReference type="InterPro" id="IPR037185">
    <property type="entry name" value="EmrE-like"/>
</dbReference>
<organism evidence="9 10">
    <name type="scientific">Lentibacillus cibarius</name>
    <dbReference type="NCBI Taxonomy" id="2583219"/>
    <lineage>
        <taxon>Bacteria</taxon>
        <taxon>Bacillati</taxon>
        <taxon>Bacillota</taxon>
        <taxon>Bacilli</taxon>
        <taxon>Bacillales</taxon>
        <taxon>Bacillaceae</taxon>
        <taxon>Lentibacillus</taxon>
    </lineage>
</organism>
<dbReference type="InterPro" id="IPR000390">
    <property type="entry name" value="Small_drug/metabolite_transptr"/>
</dbReference>
<gene>
    <name evidence="9" type="ORF">FH966_03875</name>
</gene>
<dbReference type="GO" id="GO:0022857">
    <property type="term" value="F:transmembrane transporter activity"/>
    <property type="evidence" value="ECO:0007669"/>
    <property type="project" value="InterPro"/>
</dbReference>
<keyword evidence="3" id="KW-1003">Cell membrane</keyword>
<accession>A0A549YGE6</accession>
<comment type="subcellular location">
    <subcellularLocation>
        <location evidence="1 7">Cell membrane</location>
        <topology evidence="1 7">Multi-pass membrane protein</topology>
    </subcellularLocation>
</comment>
<dbReference type="RefSeq" id="WP_142790147.1">
    <property type="nucleotide sequence ID" value="NZ_VJMZ01000001.1"/>
</dbReference>
<dbReference type="SUPFAM" id="SSF103481">
    <property type="entry name" value="Multidrug resistance efflux transporter EmrE"/>
    <property type="match status" value="1"/>
</dbReference>
<evidence type="ECO:0000256" key="4">
    <source>
        <dbReference type="ARBA" id="ARBA00022692"/>
    </source>
</evidence>
<evidence type="ECO:0000256" key="2">
    <source>
        <dbReference type="ARBA" id="ARBA00022448"/>
    </source>
</evidence>